<gene>
    <name evidence="5" type="primary">PSMD9</name>
    <name evidence="5" type="ORF">EC973_002502</name>
</gene>
<evidence type="ECO:0000313" key="5">
    <source>
        <dbReference type="EMBL" id="KAF7730259.1"/>
    </source>
</evidence>
<sequence length="211" mass="23314">MTTGKDTKELVKAAQELIAKKDALESQLRELEESLHIQGVGMDVPLVDASGFPRSDVDVAAARTSRNLVYRLRNDHKAIMVEIEQALHAIHEASRKEREQTEEEPTTAATTVAHEEQAQELNVAFAIVNSVAYNSPADKSGLRKDDRLVRFGHIHAENHNQLRAVSDLVRQREGLPIEVVVLRGEELHTLSLTPGSNWGGRGTLGCHILPL</sequence>
<keyword evidence="3" id="KW-0175">Coiled coil</keyword>
<dbReference type="Pfam" id="PF13180">
    <property type="entry name" value="PDZ_2"/>
    <property type="match status" value="1"/>
</dbReference>
<dbReference type="GO" id="GO:0005634">
    <property type="term" value="C:nucleus"/>
    <property type="evidence" value="ECO:0007669"/>
    <property type="project" value="TreeGrafter"/>
</dbReference>
<keyword evidence="1" id="KW-0143">Chaperone</keyword>
<reference evidence="5" key="1">
    <citation type="submission" date="2020-01" db="EMBL/GenBank/DDBJ databases">
        <title>Genome Sequencing of Three Apophysomyces-Like Fungal Strains Confirms a Novel Fungal Genus in the Mucoromycota with divergent Burkholderia-like Endosymbiotic Bacteria.</title>
        <authorList>
            <person name="Stajich J.E."/>
            <person name="Macias A.M."/>
            <person name="Carter-House D."/>
            <person name="Lovett B."/>
            <person name="Kasson L.R."/>
            <person name="Berry K."/>
            <person name="Grigoriev I."/>
            <person name="Chang Y."/>
            <person name="Spatafora J."/>
            <person name="Kasson M.T."/>
        </authorList>
    </citation>
    <scope>NUCLEOTIDE SEQUENCE</scope>
    <source>
        <strain evidence="5">NRRL A-21654</strain>
    </source>
</reference>
<dbReference type="SUPFAM" id="SSF50156">
    <property type="entry name" value="PDZ domain-like"/>
    <property type="match status" value="1"/>
</dbReference>
<dbReference type="Gene3D" id="2.30.42.10">
    <property type="match status" value="1"/>
</dbReference>
<organism evidence="5 6">
    <name type="scientific">Apophysomyces ossiformis</name>
    <dbReference type="NCBI Taxonomy" id="679940"/>
    <lineage>
        <taxon>Eukaryota</taxon>
        <taxon>Fungi</taxon>
        <taxon>Fungi incertae sedis</taxon>
        <taxon>Mucoromycota</taxon>
        <taxon>Mucoromycotina</taxon>
        <taxon>Mucoromycetes</taxon>
        <taxon>Mucorales</taxon>
        <taxon>Mucorineae</taxon>
        <taxon>Mucoraceae</taxon>
        <taxon>Apophysomyces</taxon>
    </lineage>
</organism>
<dbReference type="GO" id="GO:0070682">
    <property type="term" value="P:proteasome regulatory particle assembly"/>
    <property type="evidence" value="ECO:0007669"/>
    <property type="project" value="InterPro"/>
</dbReference>
<comment type="caution">
    <text evidence="5">The sequence shown here is derived from an EMBL/GenBank/DDBJ whole genome shotgun (WGS) entry which is preliminary data.</text>
</comment>
<dbReference type="GO" id="GO:0000502">
    <property type="term" value="C:proteasome complex"/>
    <property type="evidence" value="ECO:0007669"/>
    <property type="project" value="UniProtKB-KW"/>
</dbReference>
<evidence type="ECO:0000256" key="2">
    <source>
        <dbReference type="ARBA" id="ARBA00068021"/>
    </source>
</evidence>
<dbReference type="InterPro" id="IPR001478">
    <property type="entry name" value="PDZ"/>
</dbReference>
<feature type="domain" description="PDZ" evidence="4">
    <location>
        <begin position="105"/>
        <end position="185"/>
    </location>
</feature>
<dbReference type="Proteomes" id="UP000605846">
    <property type="component" value="Unassembled WGS sequence"/>
</dbReference>
<evidence type="ECO:0000256" key="3">
    <source>
        <dbReference type="SAM" id="Coils"/>
    </source>
</evidence>
<feature type="coiled-coil region" evidence="3">
    <location>
        <begin position="7"/>
        <end position="34"/>
    </location>
</feature>
<dbReference type="OrthoDB" id="72325at2759"/>
<dbReference type="PANTHER" id="PTHR12651">
    <property type="entry name" value="26S PROTEASOME NON-ATPASE REGULATORY SUBUNIT 9"/>
    <property type="match status" value="1"/>
</dbReference>
<dbReference type="AlphaFoldDB" id="A0A8H7ETQ9"/>
<accession>A0A8H7ETQ9</accession>
<dbReference type="PANTHER" id="PTHR12651:SF1">
    <property type="entry name" value="26S PROTEASOME NON-ATPASE REGULATORY SUBUNIT 9"/>
    <property type="match status" value="1"/>
</dbReference>
<dbReference type="EMBL" id="JABAYA010000017">
    <property type="protein sequence ID" value="KAF7730259.1"/>
    <property type="molecule type" value="Genomic_DNA"/>
</dbReference>
<dbReference type="GO" id="GO:0005737">
    <property type="term" value="C:cytoplasm"/>
    <property type="evidence" value="ECO:0007669"/>
    <property type="project" value="TreeGrafter"/>
</dbReference>
<evidence type="ECO:0000313" key="6">
    <source>
        <dbReference type="Proteomes" id="UP000605846"/>
    </source>
</evidence>
<keyword evidence="5" id="KW-0647">Proteasome</keyword>
<dbReference type="InterPro" id="IPR035269">
    <property type="entry name" value="PSMD9"/>
</dbReference>
<dbReference type="InterPro" id="IPR040815">
    <property type="entry name" value="Nas2_N"/>
</dbReference>
<dbReference type="SMART" id="SM00228">
    <property type="entry name" value="PDZ"/>
    <property type="match status" value="1"/>
</dbReference>
<proteinExistence type="predicted"/>
<name>A0A8H7ETQ9_9FUNG</name>
<dbReference type="Pfam" id="PF18265">
    <property type="entry name" value="Nas2_N"/>
    <property type="match status" value="1"/>
</dbReference>
<evidence type="ECO:0000256" key="1">
    <source>
        <dbReference type="ARBA" id="ARBA00023186"/>
    </source>
</evidence>
<evidence type="ECO:0000259" key="4">
    <source>
        <dbReference type="SMART" id="SM00228"/>
    </source>
</evidence>
<dbReference type="InterPro" id="IPR036034">
    <property type="entry name" value="PDZ_sf"/>
</dbReference>
<protein>
    <recommendedName>
        <fullName evidence="2">Probable 26S proteasome regulatory subunit p27</fullName>
    </recommendedName>
</protein>
<dbReference type="FunFam" id="2.30.42.10:FF:000107">
    <property type="entry name" value="26S proteasome non-ATPase regulatory subunit 9"/>
    <property type="match status" value="1"/>
</dbReference>
<dbReference type="Gene3D" id="6.10.140.1710">
    <property type="match status" value="1"/>
</dbReference>
<keyword evidence="6" id="KW-1185">Reference proteome</keyword>